<evidence type="ECO:0000256" key="1">
    <source>
        <dbReference type="ARBA" id="ARBA00023015"/>
    </source>
</evidence>
<feature type="region of interest" description="SAW" evidence="3">
    <location>
        <begin position="476"/>
        <end position="547"/>
    </location>
</feature>
<name>A0ABD3D7N0_9LAMI</name>
<feature type="region of interest" description="Disordered" evidence="4">
    <location>
        <begin position="1"/>
        <end position="61"/>
    </location>
</feature>
<evidence type="ECO:0000256" key="4">
    <source>
        <dbReference type="SAM" id="MobiDB-lite"/>
    </source>
</evidence>
<keyword evidence="2" id="KW-0804">Transcription</keyword>
<dbReference type="PROSITE" id="PS50985">
    <property type="entry name" value="GRAS"/>
    <property type="match status" value="1"/>
</dbReference>
<gene>
    <name evidence="5" type="ORF">CASFOL_018277</name>
</gene>
<comment type="caution">
    <text evidence="3">Lacks conserved residue(s) required for the propagation of feature annotation.</text>
</comment>
<accession>A0ABD3D7N0</accession>
<reference evidence="6" key="1">
    <citation type="journal article" date="2024" name="IScience">
        <title>Strigolactones Initiate the Formation of Haustorium-like Structures in Castilleja.</title>
        <authorList>
            <person name="Buerger M."/>
            <person name="Peterson D."/>
            <person name="Chory J."/>
        </authorList>
    </citation>
    <scope>NUCLEOTIDE SEQUENCE [LARGE SCALE GENOMIC DNA]</scope>
</reference>
<organism evidence="5 6">
    <name type="scientific">Castilleja foliolosa</name>
    <dbReference type="NCBI Taxonomy" id="1961234"/>
    <lineage>
        <taxon>Eukaryota</taxon>
        <taxon>Viridiplantae</taxon>
        <taxon>Streptophyta</taxon>
        <taxon>Embryophyta</taxon>
        <taxon>Tracheophyta</taxon>
        <taxon>Spermatophyta</taxon>
        <taxon>Magnoliopsida</taxon>
        <taxon>eudicotyledons</taxon>
        <taxon>Gunneridae</taxon>
        <taxon>Pentapetalae</taxon>
        <taxon>asterids</taxon>
        <taxon>lamiids</taxon>
        <taxon>Lamiales</taxon>
        <taxon>Orobanchaceae</taxon>
        <taxon>Pedicularideae</taxon>
        <taxon>Castillejinae</taxon>
        <taxon>Castilleja</taxon>
    </lineage>
</organism>
<dbReference type="PANTHER" id="PTHR31636">
    <property type="entry name" value="OSJNBA0084A10.13 PROTEIN-RELATED"/>
    <property type="match status" value="1"/>
</dbReference>
<dbReference type="Proteomes" id="UP001632038">
    <property type="component" value="Unassembled WGS sequence"/>
</dbReference>
<dbReference type="AlphaFoldDB" id="A0ABD3D7N0"/>
<comment type="caution">
    <text evidence="5">The sequence shown here is derived from an EMBL/GenBank/DDBJ whole genome shotgun (WGS) entry which is preliminary data.</text>
</comment>
<dbReference type="Pfam" id="PF03514">
    <property type="entry name" value="GRAS"/>
    <property type="match status" value="1"/>
</dbReference>
<dbReference type="InterPro" id="IPR005202">
    <property type="entry name" value="TF_GRAS"/>
</dbReference>
<protein>
    <recommendedName>
        <fullName evidence="7">Scarecrow-like protein 15</fullName>
    </recommendedName>
</protein>
<feature type="region of interest" description="Leucine repeat II (LRII)" evidence="3">
    <location>
        <begin position="343"/>
        <end position="375"/>
    </location>
</feature>
<comment type="similarity">
    <text evidence="3">Belongs to the GRAS family.</text>
</comment>
<evidence type="ECO:0000313" key="6">
    <source>
        <dbReference type="Proteomes" id="UP001632038"/>
    </source>
</evidence>
<proteinExistence type="inferred from homology"/>
<evidence type="ECO:0000256" key="2">
    <source>
        <dbReference type="ARBA" id="ARBA00023163"/>
    </source>
</evidence>
<feature type="short sequence motif" description="VHIID" evidence="3">
    <location>
        <begin position="294"/>
        <end position="298"/>
    </location>
</feature>
<evidence type="ECO:0000313" key="5">
    <source>
        <dbReference type="EMBL" id="KAL3637829.1"/>
    </source>
</evidence>
<feature type="compositionally biased region" description="Polar residues" evidence="4">
    <location>
        <begin position="48"/>
        <end position="61"/>
    </location>
</feature>
<keyword evidence="6" id="KW-1185">Reference proteome</keyword>
<sequence>MKVPFPANNHINKPSANNNTAPPPPSFPPAANTSSYEPKSVLDLQGSPGPNTDQKPDPSTITTLDPLKLAADDHVLINSQLDDFDSLMRDWGLHDDDLNKPFSQFTDSDASAETQITDTNNNFSYQFTHNNYSSFDSNQHHQFVASDNNYTLLPEIPNYNPNFTNPVENFSGGDPSWSSVGLDYVDELIRLAQCIETNSIQLGQGILARLNQRLRSSAGKPLQRAAFYFKEALQSFMLTGSGRPAGRNPANTFEIVQIIKAQKVFSSISPIPMFAGFTANQAVLEALDGGSMHVHVIDFDIGLGGHWASFMKELADRFDSRQSTPSLRVSAVVPEGYAAEAGLIRENLALFAHELNIRFDIEFVLIHTFEYLSFEAFKYMDGERLAVILSPAIFRHVGAAGFLSGLRRVSPHVVVHVDSEGMVGFGTASFRQAVIDGLEFYSTILESLEAANFNGIGGDWMRRIETFVVYPKIVQAVEGAGRRQGAGLREELAAAGLRQVGLSQFAEFQADCLLRRVQIRGFHVAKQRAEMLLCWHDRPLVATSAWRY</sequence>
<dbReference type="EMBL" id="JAVIJP010000023">
    <property type="protein sequence ID" value="KAL3637829.1"/>
    <property type="molecule type" value="Genomic_DNA"/>
</dbReference>
<evidence type="ECO:0000256" key="3">
    <source>
        <dbReference type="PROSITE-ProRule" id="PRU01191"/>
    </source>
</evidence>
<evidence type="ECO:0008006" key="7">
    <source>
        <dbReference type="Google" id="ProtNLM"/>
    </source>
</evidence>
<keyword evidence="1" id="KW-0805">Transcription regulation</keyword>